<dbReference type="OMA" id="GKQYDES"/>
<evidence type="ECO:0000313" key="2">
    <source>
        <dbReference type="EMBL" id="VDM54518.1"/>
    </source>
</evidence>
<gene>
    <name evidence="2" type="ORF">ACOC_LOCUS2933</name>
</gene>
<feature type="compositionally biased region" description="Pro residues" evidence="1">
    <location>
        <begin position="61"/>
        <end position="94"/>
    </location>
</feature>
<dbReference type="PRINTS" id="PR01217">
    <property type="entry name" value="PRICHEXTENSN"/>
</dbReference>
<feature type="region of interest" description="Disordered" evidence="1">
    <location>
        <begin position="18"/>
        <end position="224"/>
    </location>
</feature>
<dbReference type="WBParaSite" id="ACOC_0000293201-mRNA-1">
    <property type="protein sequence ID" value="ACOC_0000293201-mRNA-1"/>
    <property type="gene ID" value="ACOC_0000293201"/>
</dbReference>
<dbReference type="EMBL" id="UYYA01000709">
    <property type="protein sequence ID" value="VDM54518.1"/>
    <property type="molecule type" value="Genomic_DNA"/>
</dbReference>
<organism evidence="4">
    <name type="scientific">Angiostrongylus costaricensis</name>
    <name type="common">Nematode worm</name>
    <dbReference type="NCBI Taxonomy" id="334426"/>
    <lineage>
        <taxon>Eukaryota</taxon>
        <taxon>Metazoa</taxon>
        <taxon>Ecdysozoa</taxon>
        <taxon>Nematoda</taxon>
        <taxon>Chromadorea</taxon>
        <taxon>Rhabditida</taxon>
        <taxon>Rhabditina</taxon>
        <taxon>Rhabditomorpha</taxon>
        <taxon>Strongyloidea</taxon>
        <taxon>Metastrongylidae</taxon>
        <taxon>Angiostrongylus</taxon>
    </lineage>
</organism>
<keyword evidence="3" id="KW-1185">Reference proteome</keyword>
<proteinExistence type="predicted"/>
<dbReference type="Proteomes" id="UP000267027">
    <property type="component" value="Unassembled WGS sequence"/>
</dbReference>
<evidence type="ECO:0000313" key="4">
    <source>
        <dbReference type="WBParaSite" id="ACOC_0000293201-mRNA-1"/>
    </source>
</evidence>
<feature type="compositionally biased region" description="Basic and acidic residues" evidence="1">
    <location>
        <begin position="214"/>
        <end position="224"/>
    </location>
</feature>
<evidence type="ECO:0000313" key="3">
    <source>
        <dbReference type="Proteomes" id="UP000267027"/>
    </source>
</evidence>
<reference evidence="4" key="1">
    <citation type="submission" date="2017-02" db="UniProtKB">
        <authorList>
            <consortium name="WormBaseParasite"/>
        </authorList>
    </citation>
    <scope>IDENTIFICATION</scope>
</reference>
<dbReference type="AlphaFoldDB" id="A0A0R3PFH1"/>
<name>A0A0R3PFH1_ANGCS</name>
<evidence type="ECO:0000256" key="1">
    <source>
        <dbReference type="SAM" id="MobiDB-lite"/>
    </source>
</evidence>
<reference evidence="2 3" key="2">
    <citation type="submission" date="2018-11" db="EMBL/GenBank/DDBJ databases">
        <authorList>
            <consortium name="Pathogen Informatics"/>
        </authorList>
    </citation>
    <scope>NUCLEOTIDE SEQUENCE [LARGE SCALE GENOMIC DNA]</scope>
    <source>
        <strain evidence="2 3">Costa Rica</strain>
    </source>
</reference>
<accession>A0A0R3PFH1</accession>
<sequence length="224" mass="24423">MVGKFFYGSFIFKNFRTKRGSYERPSYIGKQYDESQQLSPPGSIGPPTPIKPSQTGYVPVKQPPPPPYAPPPPPQPYVPPAPPPPPPPPPPSPRPTYGLKQGPSSYGRPPYVEPPPHYRPKKGYGRPAIVSPPSLYRPRLSYGRPPQPYPPFIEDPFPHGSFSPQEFSPENFGEQFGPIGPFGTGMNPQFPLLGQQSPTGFPGSQALVPASSKIAEDPSLKKTV</sequence>
<protein>
    <submittedName>
        <fullName evidence="4">Extensin-like</fullName>
    </submittedName>
</protein>